<protein>
    <submittedName>
        <fullName evidence="2">Uncharacterized protein</fullName>
    </submittedName>
</protein>
<name>A0A6A3H4V2_9STRA</name>
<dbReference type="OrthoDB" id="10513442at2759"/>
<accession>A0A6A3H4V2</accession>
<dbReference type="AlphaFoldDB" id="A0A6A3H4V2"/>
<dbReference type="EMBL" id="QXFU01005363">
    <property type="protein sequence ID" value="KAE8964659.1"/>
    <property type="molecule type" value="Genomic_DNA"/>
</dbReference>
<evidence type="ECO:0000313" key="3">
    <source>
        <dbReference type="Proteomes" id="UP000435112"/>
    </source>
</evidence>
<proteinExistence type="predicted"/>
<feature type="compositionally biased region" description="Acidic residues" evidence="1">
    <location>
        <begin position="43"/>
        <end position="58"/>
    </location>
</feature>
<gene>
    <name evidence="2" type="ORF">PR002_g28909</name>
</gene>
<comment type="caution">
    <text evidence="2">The sequence shown here is derived from an EMBL/GenBank/DDBJ whole genome shotgun (WGS) entry which is preliminary data.</text>
</comment>
<dbReference type="Proteomes" id="UP000435112">
    <property type="component" value="Unassembled WGS sequence"/>
</dbReference>
<organism evidence="2 3">
    <name type="scientific">Phytophthora rubi</name>
    <dbReference type="NCBI Taxonomy" id="129364"/>
    <lineage>
        <taxon>Eukaryota</taxon>
        <taxon>Sar</taxon>
        <taxon>Stramenopiles</taxon>
        <taxon>Oomycota</taxon>
        <taxon>Peronosporomycetes</taxon>
        <taxon>Peronosporales</taxon>
        <taxon>Peronosporaceae</taxon>
        <taxon>Phytophthora</taxon>
    </lineage>
</organism>
<sequence length="182" mass="20229">MQPQQTGTEDAVVVPEIKKSRARLKRPYAQLQEAFVSEKEAYDQESCDTEDAEDDDEEHQVISIPDNPDPGTDITKTIPDMLDTRTIIPDMVPDQAEKEVGAENDDQSGDDRGAAISAREASRGRVVEDGGAFMHAFARVLTTGLGIYGALCERQKTDRVRSAMLTATLWPCRFTIHWGSWM</sequence>
<reference evidence="2 3" key="1">
    <citation type="submission" date="2018-09" db="EMBL/GenBank/DDBJ databases">
        <title>Genomic investigation of the strawberry pathogen Phytophthora fragariae indicates pathogenicity is determined by transcriptional variation in three key races.</title>
        <authorList>
            <person name="Adams T.M."/>
            <person name="Armitage A.D."/>
            <person name="Sobczyk M.K."/>
            <person name="Bates H.J."/>
            <person name="Dunwell J.M."/>
            <person name="Nellist C.F."/>
            <person name="Harrison R.J."/>
        </authorList>
    </citation>
    <scope>NUCLEOTIDE SEQUENCE [LARGE SCALE GENOMIC DNA]</scope>
    <source>
        <strain evidence="2 3">SCRP324</strain>
    </source>
</reference>
<evidence type="ECO:0000256" key="1">
    <source>
        <dbReference type="SAM" id="MobiDB-lite"/>
    </source>
</evidence>
<evidence type="ECO:0000313" key="2">
    <source>
        <dbReference type="EMBL" id="KAE8964659.1"/>
    </source>
</evidence>
<feature type="region of interest" description="Disordered" evidence="1">
    <location>
        <begin position="35"/>
        <end position="73"/>
    </location>
</feature>